<name>A0A8H6P7L3_9EURO</name>
<evidence type="ECO:0000256" key="4">
    <source>
        <dbReference type="ARBA" id="ARBA00049426"/>
    </source>
</evidence>
<dbReference type="Pfam" id="PF05691">
    <property type="entry name" value="Raffinose_syn"/>
    <property type="match status" value="1"/>
</dbReference>
<evidence type="ECO:0000259" key="5">
    <source>
        <dbReference type="SMART" id="SM00829"/>
    </source>
</evidence>
<sequence>MAPSTMKQWVVVDKENGFDSLNFKEGPVPKCGDNEVLVKLRAASLNYRDLIIPKGMYPFPLNFPVVPGSDGAGEVVEVGSKVTQFKKGDKVVTLFNQYHQYGPIDTRGSKSGLGGVFDGTLRQYGVFNENGVVRAPRNLNFLEASTLSCAALTSWNALYGMNALKPGEIVLVQGTGGVSMFALQFAKAAGATVIATTSSDAKAKELKELGADHIINYKTNPNWGEIARSLTPDNVGVDHIIEVGGSGTLTQSLKCIKFEGTISIIGFLGGVDHKGQPGMLEALNHICTIRGVYVGSKALMNDMIKAIEVNNIHPVVDEKVFSLDQAKEAYEYMMQVSTRNTSTRPITGPGRHQMPSQLHFYRPAQMSLFARVTCYPPLGQVTGIPRIQKALQSEKDDTLRFTVVIESSSLFPEQPWEAQIWHNLASSEWTAFPLKKCEPIVAPLMNGDEEDYKYRRYVFSEDIALPAAGGYARFTVRFRATPEAEWQWVNQQRHINDGELVFAARNSQFDADVSASVATTSVATDPYRAPSYNPSAMTSGYASTTSDREGFGKYFDNLSTEVEVESRTSEAPGSRLWSLSGSIEAAKEGESGLKRVALGKPSSIARYFALVRVWIPWLGPRHGKKDFSLTEDAVLCSFLRTDGSHLVLLAVSGISDVLTVLASNEKGEVVIKAKSDHTEASKFQVLAAAADDFEVAMSAVIYEARKMVRPYVTEVVSDRSPTPVSPVDNDIVVVEKDPQAQWMSEWYDGLSYCTWNGLGQNLTQEKILFALDSLKEQGVRVSNLIIDDNWQALDNEGESQFKRAWTRFEADPKAFPQGFKQGIETIRQKHRNIQHIAVWHALFGYWGGISPNGDLARAYKTKEVQIMDQDPATGGPIAHAFEKGSLLAIDPEDIQRFYDDFYRFLTSVGVDSVKTDAQFFLDLLKDPEDRRRFMNAYQDAWSISSLSHFSTRAISCMSMIPQAIFHSQLPTNKPQIALRNSDDFFPEIPASHTWHVFCNAHNALLTRYLNVLPDWDMFQTCHPYASFHAAARCLSGGPIYITDEPGKHGLPVINQMTAPTIHGSTVILRPSVAGRTLDMYHDFNEGNILRIGTYTGWAKTGSGILGLFNIHAAGSSCIVPLCDFPGIHRGSNGQYIIRAHSSGKITDLMGPSDDKALVSVVLEQKEWEILTAYPTKSFTLRGSRGCNADGTRLTHVAILGLMGKMTGAAAVANSDIIMAENGRLRFDVSLKALGTLGIYFSDLQDWSIARNFMVTIRGRAVPRKTVWKEGGAHAKVLAVDVQAAWKAMGLDSGWSNEVLVQVFVG</sequence>
<dbReference type="InterPro" id="IPR036291">
    <property type="entry name" value="NAD(P)-bd_dom_sf"/>
</dbReference>
<dbReference type="Gene3D" id="3.40.50.720">
    <property type="entry name" value="NAD(P)-binding Rossmann-like Domain"/>
    <property type="match status" value="1"/>
</dbReference>
<dbReference type="CDD" id="cd08276">
    <property type="entry name" value="MDR7"/>
    <property type="match status" value="1"/>
</dbReference>
<evidence type="ECO:0000256" key="3">
    <source>
        <dbReference type="ARBA" id="ARBA00023277"/>
    </source>
</evidence>
<evidence type="ECO:0000313" key="6">
    <source>
        <dbReference type="EMBL" id="KAF7119125.1"/>
    </source>
</evidence>
<dbReference type="Pfam" id="PF08240">
    <property type="entry name" value="ADH_N"/>
    <property type="match status" value="1"/>
</dbReference>
<dbReference type="GO" id="GO:0016491">
    <property type="term" value="F:oxidoreductase activity"/>
    <property type="evidence" value="ECO:0007669"/>
    <property type="project" value="InterPro"/>
</dbReference>
<dbReference type="Proteomes" id="UP000630445">
    <property type="component" value="Unassembled WGS sequence"/>
</dbReference>
<comment type="caution">
    <text evidence="6">The sequence shown here is derived from an EMBL/GenBank/DDBJ whole genome shotgun (WGS) entry which is preliminary data.</text>
</comment>
<dbReference type="GO" id="GO:0004557">
    <property type="term" value="F:alpha-galactosidase activity"/>
    <property type="evidence" value="ECO:0007669"/>
    <property type="project" value="UniProtKB-EC"/>
</dbReference>
<dbReference type="InterPro" id="IPR020843">
    <property type="entry name" value="ER"/>
</dbReference>
<reference evidence="6" key="1">
    <citation type="submission" date="2020-06" db="EMBL/GenBank/DDBJ databases">
        <title>Draft genome sequences of strains closely related to Aspergillus parafelis and Aspergillus hiratsukae.</title>
        <authorList>
            <person name="Dos Santos R.A.C."/>
            <person name="Rivero-Menendez O."/>
            <person name="Steenwyk J.L."/>
            <person name="Mead M.E."/>
            <person name="Goldman G.H."/>
            <person name="Alastruey-Izquierdo A."/>
            <person name="Rokas A."/>
        </authorList>
    </citation>
    <scope>NUCLEOTIDE SEQUENCE</scope>
    <source>
        <strain evidence="6">CNM-CM5793</strain>
        <strain evidence="7">CNM-CM6106</strain>
    </source>
</reference>
<evidence type="ECO:0000313" key="8">
    <source>
        <dbReference type="Proteomes" id="UP000630445"/>
    </source>
</evidence>
<dbReference type="InterPro" id="IPR013149">
    <property type="entry name" value="ADH-like_C"/>
</dbReference>
<dbReference type="InterPro" id="IPR013785">
    <property type="entry name" value="Aldolase_TIM"/>
</dbReference>
<dbReference type="FunFam" id="3.20.20.70:FF:000222">
    <property type="entry name" value="Raffinose synthase Sip1 protein"/>
    <property type="match status" value="1"/>
</dbReference>
<feature type="domain" description="Enoyl reductase (ER)" evidence="5">
    <location>
        <begin position="17"/>
        <end position="338"/>
    </location>
</feature>
<dbReference type="SUPFAM" id="SSF50129">
    <property type="entry name" value="GroES-like"/>
    <property type="match status" value="1"/>
</dbReference>
<dbReference type="InterPro" id="IPR013154">
    <property type="entry name" value="ADH-like_N"/>
</dbReference>
<dbReference type="Pfam" id="PF00107">
    <property type="entry name" value="ADH_zinc_N"/>
    <property type="match status" value="1"/>
</dbReference>
<dbReference type="Proteomes" id="UP000662466">
    <property type="component" value="Unassembled WGS sequence"/>
</dbReference>
<evidence type="ECO:0000313" key="7">
    <source>
        <dbReference type="EMBL" id="KAF7160750.1"/>
    </source>
</evidence>
<dbReference type="PANTHER" id="PTHR31268:SF32">
    <property type="entry name" value="GALACTINOL--SUCROSE GALACTOSYLTRANSFERASE 2-RELATED"/>
    <property type="match status" value="1"/>
</dbReference>
<dbReference type="InterPro" id="IPR017853">
    <property type="entry name" value="GH"/>
</dbReference>
<dbReference type="SUPFAM" id="SSF51735">
    <property type="entry name" value="NAD(P)-binding Rossmann-fold domains"/>
    <property type="match status" value="1"/>
</dbReference>
<dbReference type="PANTHER" id="PTHR31268">
    <property type="match status" value="1"/>
</dbReference>
<dbReference type="EMBL" id="JACBAD010002050">
    <property type="protein sequence ID" value="KAF7119125.1"/>
    <property type="molecule type" value="Genomic_DNA"/>
</dbReference>
<comment type="catalytic activity">
    <reaction evidence="4">
        <text>alpha-D-galactosyl-(1-&gt;3)-1D-myo-inositol + sucrose = raffinose + myo-inositol</text>
        <dbReference type="Rhea" id="RHEA:20161"/>
        <dbReference type="ChEBI" id="CHEBI:16634"/>
        <dbReference type="ChEBI" id="CHEBI:17268"/>
        <dbReference type="ChEBI" id="CHEBI:17505"/>
        <dbReference type="ChEBI" id="CHEBI:17992"/>
        <dbReference type="EC" id="2.4.1.82"/>
    </reaction>
</comment>
<dbReference type="OrthoDB" id="4664297at2759"/>
<organism evidence="6 8">
    <name type="scientific">Aspergillus hiratsukae</name>
    <dbReference type="NCBI Taxonomy" id="1194566"/>
    <lineage>
        <taxon>Eukaryota</taxon>
        <taxon>Fungi</taxon>
        <taxon>Dikarya</taxon>
        <taxon>Ascomycota</taxon>
        <taxon>Pezizomycotina</taxon>
        <taxon>Eurotiomycetes</taxon>
        <taxon>Eurotiomycetidae</taxon>
        <taxon>Eurotiales</taxon>
        <taxon>Aspergillaceae</taxon>
        <taxon>Aspergillus</taxon>
        <taxon>Aspergillus subgen. Fumigati</taxon>
    </lineage>
</organism>
<evidence type="ECO:0000256" key="2">
    <source>
        <dbReference type="ARBA" id="ARBA00007240"/>
    </source>
</evidence>
<gene>
    <name evidence="6" type="ORF">CNMCM5793_008865</name>
    <name evidence="7" type="ORF">CNMCM6106_008156</name>
</gene>
<dbReference type="EMBL" id="JACBAF010002257">
    <property type="protein sequence ID" value="KAF7160750.1"/>
    <property type="molecule type" value="Genomic_DNA"/>
</dbReference>
<proteinExistence type="inferred from homology"/>
<keyword evidence="8" id="KW-1185">Reference proteome</keyword>
<dbReference type="SUPFAM" id="SSF51445">
    <property type="entry name" value="(Trans)glycosidases"/>
    <property type="match status" value="1"/>
</dbReference>
<dbReference type="Gene3D" id="3.20.20.70">
    <property type="entry name" value="Aldolase class I"/>
    <property type="match status" value="1"/>
</dbReference>
<dbReference type="SMART" id="SM00829">
    <property type="entry name" value="PKS_ER"/>
    <property type="match status" value="1"/>
</dbReference>
<dbReference type="InterPro" id="IPR011032">
    <property type="entry name" value="GroES-like_sf"/>
</dbReference>
<dbReference type="Gene3D" id="3.90.180.10">
    <property type="entry name" value="Medium-chain alcohol dehydrogenases, catalytic domain"/>
    <property type="match status" value="1"/>
</dbReference>
<protein>
    <recommendedName>
        <fullName evidence="5">Enoyl reductase (ER) domain-containing protein</fullName>
    </recommendedName>
</protein>
<comment type="similarity">
    <text evidence="2">Belongs to the glycosyl hydrolases 36 family.</text>
</comment>
<accession>A0A8H6P7L3</accession>
<dbReference type="GO" id="GO:0047274">
    <property type="term" value="F:galactinol-sucrose galactosyltransferase activity"/>
    <property type="evidence" value="ECO:0007669"/>
    <property type="project" value="UniProtKB-EC"/>
</dbReference>
<comment type="catalytic activity">
    <reaction evidence="1">
        <text>Hydrolysis of terminal, non-reducing alpha-D-galactose residues in alpha-D-galactosides, including galactose oligosaccharides, galactomannans and galactolipids.</text>
        <dbReference type="EC" id="3.2.1.22"/>
    </reaction>
</comment>
<keyword evidence="3" id="KW-0119">Carbohydrate metabolism</keyword>
<evidence type="ECO:0000256" key="1">
    <source>
        <dbReference type="ARBA" id="ARBA00001255"/>
    </source>
</evidence>
<dbReference type="InterPro" id="IPR008811">
    <property type="entry name" value="Glycosyl_hydrolases_36"/>
</dbReference>